<dbReference type="Proteomes" id="UP001140453">
    <property type="component" value="Unassembled WGS sequence"/>
</dbReference>
<dbReference type="OrthoDB" id="2013972at2759"/>
<dbReference type="AlphaFoldDB" id="A0A9W8YL90"/>
<dbReference type="CDD" id="cd02440">
    <property type="entry name" value="AdoMet_MTases"/>
    <property type="match status" value="1"/>
</dbReference>
<reference evidence="2" key="1">
    <citation type="submission" date="2022-10" db="EMBL/GenBank/DDBJ databases">
        <title>Tapping the CABI collections for fungal endophytes: first genome assemblies for Collariella, Neodidymelliopsis, Ascochyta clinopodiicola, Didymella pomorum, Didymosphaeria variabile, Neocosmospora piperis and Neocucurbitaria cava.</title>
        <authorList>
            <person name="Hill R."/>
        </authorList>
    </citation>
    <scope>NUCLEOTIDE SEQUENCE</scope>
    <source>
        <strain evidence="2">IMI 355082</strain>
    </source>
</reference>
<name>A0A9W8YL90_9PEZI</name>
<protein>
    <recommendedName>
        <fullName evidence="4">S-adenosyl-L-methionine-dependent methyltransferase</fullName>
    </recommendedName>
</protein>
<dbReference type="EMBL" id="JAPEVB010000007">
    <property type="protein sequence ID" value="KAJ4385430.1"/>
    <property type="molecule type" value="Genomic_DNA"/>
</dbReference>
<comment type="caution">
    <text evidence="2">The sequence shown here is derived from an EMBL/GenBank/DDBJ whole genome shotgun (WGS) entry which is preliminary data.</text>
</comment>
<organism evidence="2 3">
    <name type="scientific">Gnomoniopsis smithogilvyi</name>
    <dbReference type="NCBI Taxonomy" id="1191159"/>
    <lineage>
        <taxon>Eukaryota</taxon>
        <taxon>Fungi</taxon>
        <taxon>Dikarya</taxon>
        <taxon>Ascomycota</taxon>
        <taxon>Pezizomycotina</taxon>
        <taxon>Sordariomycetes</taxon>
        <taxon>Sordariomycetidae</taxon>
        <taxon>Diaporthales</taxon>
        <taxon>Gnomoniaceae</taxon>
        <taxon>Gnomoniopsis</taxon>
    </lineage>
</organism>
<dbReference type="InterPro" id="IPR029063">
    <property type="entry name" value="SAM-dependent_MTases_sf"/>
</dbReference>
<evidence type="ECO:0000313" key="2">
    <source>
        <dbReference type="EMBL" id="KAJ4385430.1"/>
    </source>
</evidence>
<evidence type="ECO:0000256" key="1">
    <source>
        <dbReference type="ARBA" id="ARBA00038158"/>
    </source>
</evidence>
<accession>A0A9W8YL90</accession>
<evidence type="ECO:0008006" key="4">
    <source>
        <dbReference type="Google" id="ProtNLM"/>
    </source>
</evidence>
<keyword evidence="3" id="KW-1185">Reference proteome</keyword>
<dbReference type="PANTHER" id="PTHR43591:SF102">
    <property type="entry name" value="S-ADENOSYL-L-METHIONINE-DEPENDENT METHYLTRANSFERASE"/>
    <property type="match status" value="1"/>
</dbReference>
<dbReference type="SUPFAM" id="SSF53335">
    <property type="entry name" value="S-adenosyl-L-methionine-dependent methyltransferases"/>
    <property type="match status" value="1"/>
</dbReference>
<dbReference type="Pfam" id="PF13489">
    <property type="entry name" value="Methyltransf_23"/>
    <property type="match status" value="1"/>
</dbReference>
<evidence type="ECO:0000313" key="3">
    <source>
        <dbReference type="Proteomes" id="UP001140453"/>
    </source>
</evidence>
<comment type="similarity">
    <text evidence="1">Belongs to the methyltransferase superfamily. LaeA methyltransferase family.</text>
</comment>
<proteinExistence type="inferred from homology"/>
<dbReference type="GO" id="GO:0008168">
    <property type="term" value="F:methyltransferase activity"/>
    <property type="evidence" value="ECO:0007669"/>
    <property type="project" value="TreeGrafter"/>
</dbReference>
<sequence>MYDQLAYFGSSDQPLQNVPFNPGTVYPPTSYAASLDGRPGLVFNGHVLEPSSKPIPEEFIRMQSGTSIAEPGSILDEESGRTYYNHSTGKYYLPNDAAEQDRLDLQHKVWLLYHWGELYKAPVVTPRKVLDIATGTGIWACQIARQHPEASVVGTDLSLIQPLNAPDNCSFIKEDSEHDEWIFPDPFDLIFMRMVVSCFDSHLTIFQKSFNSLEPGGWFEIHDATFELLCTDGSCTGSSLERWCHLMIQAAANIGRDLTAPRKYKQWMIETGFVDVVEDIGPMPGNPWPSDPRNQDLGRWNVTNLYRGIRGISWKLLRGLGMTPAEVEDLIEQVKFDITNVNLHFCFPFFTVYGRKPYPEEIAS</sequence>
<dbReference type="Gene3D" id="3.40.50.150">
    <property type="entry name" value="Vaccinia Virus protein VP39"/>
    <property type="match status" value="1"/>
</dbReference>
<dbReference type="PANTHER" id="PTHR43591">
    <property type="entry name" value="METHYLTRANSFERASE"/>
    <property type="match status" value="1"/>
</dbReference>
<gene>
    <name evidence="2" type="ORF">N0V93_009858</name>
</gene>